<comment type="caution">
    <text evidence="1">The sequence shown here is derived from an EMBL/GenBank/DDBJ whole genome shotgun (WGS) entry which is preliminary data.</text>
</comment>
<dbReference type="Gene3D" id="2.60.120.430">
    <property type="entry name" value="Galactose-binding lectin"/>
    <property type="match status" value="1"/>
</dbReference>
<organism evidence="1 2">
    <name type="scientific">Photobacterium lutimaris</name>
    <dbReference type="NCBI Taxonomy" id="388278"/>
    <lineage>
        <taxon>Bacteria</taxon>
        <taxon>Pseudomonadati</taxon>
        <taxon>Pseudomonadota</taxon>
        <taxon>Gammaproteobacteria</taxon>
        <taxon>Vibrionales</taxon>
        <taxon>Vibrionaceae</taxon>
        <taxon>Photobacterium</taxon>
    </lineage>
</organism>
<dbReference type="OrthoDB" id="5831938at2"/>
<dbReference type="EMBL" id="PYMH01000004">
    <property type="protein sequence ID" value="PSU33855.1"/>
    <property type="molecule type" value="Genomic_DNA"/>
</dbReference>
<evidence type="ECO:0000313" key="2">
    <source>
        <dbReference type="Proteomes" id="UP000241222"/>
    </source>
</evidence>
<reference evidence="1 2" key="1">
    <citation type="submission" date="2018-03" db="EMBL/GenBank/DDBJ databases">
        <title>Whole genome sequencing of Histamine producing bacteria.</title>
        <authorList>
            <person name="Butler K."/>
        </authorList>
    </citation>
    <scope>NUCLEOTIDE SEQUENCE [LARGE SCALE GENOMIC DNA]</scope>
    <source>
        <strain evidence="1 2">JCM 13586</strain>
    </source>
</reference>
<keyword evidence="2" id="KW-1185">Reference proteome</keyword>
<accession>A0A2T3IYV7</accession>
<proteinExistence type="predicted"/>
<dbReference type="Proteomes" id="UP000241222">
    <property type="component" value="Unassembled WGS sequence"/>
</dbReference>
<name>A0A2T3IYV7_9GAMM</name>
<dbReference type="AlphaFoldDB" id="A0A2T3IYV7"/>
<gene>
    <name evidence="1" type="ORF">C9I99_10810</name>
</gene>
<sequence>MTNSKAKLAIIISAAIALSGCLDDNYNYGDGGNGGGNGGGGDGGGGGGDVALATDFGLNLYRADAKESEANWRQPFDMKIKDSTNGEVVVTDGMTTSGNITIEGVDFTDFGAANVTVVADATRDTTTNTASVLFSSEEPVNTVRTYHGWANGDVAHENWNKGSLSFQIQPEGTVDIGDTLTKATITLRDEAGNASSVDVTSAIVATKGAQALQQIKLPLSCFFDGTDVDHTKLETAIEFETTGPVQYKLKDVRWMANSVPENWAFQDILACENAARIESSEESILRYTVKNGETTGWATGIRANNGKLSYGQPGGWPDTEAQFAEIHYVAADGGEYKPDNKTFFPLEIAALEEFKAVDLSQYMESGALELKLFISGAGVVPEHDEWEIFFKFDGITPEGSTGRLESTSVGVIMSDVNKGATAYQISIPMKDLFTYTVDGSYSDRIRLNTLQHINKLVSSAQSTDDTEGHNFAGFKYGVADVKIVKTPSQDVIRKVYIP</sequence>
<protein>
    <submittedName>
        <fullName evidence="1">Uncharacterized protein</fullName>
    </submittedName>
</protein>
<dbReference type="RefSeq" id="WP_107348902.1">
    <property type="nucleotide sequence ID" value="NZ_PYMH01000004.1"/>
</dbReference>
<evidence type="ECO:0000313" key="1">
    <source>
        <dbReference type="EMBL" id="PSU33855.1"/>
    </source>
</evidence>
<dbReference type="PROSITE" id="PS51257">
    <property type="entry name" value="PROKAR_LIPOPROTEIN"/>
    <property type="match status" value="1"/>
</dbReference>